<dbReference type="InterPro" id="IPR016181">
    <property type="entry name" value="Acyl_CoA_acyltransferase"/>
</dbReference>
<dbReference type="Proteomes" id="UP000515917">
    <property type="component" value="Chromosome"/>
</dbReference>
<organism evidence="4 5">
    <name type="scientific">Iodobacter fluviatilis</name>
    <dbReference type="NCBI Taxonomy" id="537"/>
    <lineage>
        <taxon>Bacteria</taxon>
        <taxon>Pseudomonadati</taxon>
        <taxon>Pseudomonadota</taxon>
        <taxon>Betaproteobacteria</taxon>
        <taxon>Neisseriales</taxon>
        <taxon>Chitinibacteraceae</taxon>
        <taxon>Iodobacter</taxon>
    </lineage>
</organism>
<keyword evidence="5" id="KW-1185">Reference proteome</keyword>
<dbReference type="PROSITE" id="PS51186">
    <property type="entry name" value="GNAT"/>
    <property type="match status" value="1"/>
</dbReference>
<reference evidence="4 5" key="1">
    <citation type="submission" date="2018-01" db="EMBL/GenBank/DDBJ databases">
        <title>Genome sequence of Iodobacter sp. strain PCH194 isolated from Indian Trans-Himalaya.</title>
        <authorList>
            <person name="Kumar V."/>
            <person name="Thakur V."/>
            <person name="Kumar S."/>
            <person name="Singh D."/>
        </authorList>
    </citation>
    <scope>NUCLEOTIDE SEQUENCE [LARGE SCALE GENOMIC DNA]</scope>
    <source>
        <strain evidence="4 5">PCH194</strain>
    </source>
</reference>
<keyword evidence="2" id="KW-0012">Acyltransferase</keyword>
<dbReference type="KEGG" id="ifl:C1H71_18060"/>
<evidence type="ECO:0000259" key="3">
    <source>
        <dbReference type="PROSITE" id="PS51186"/>
    </source>
</evidence>
<evidence type="ECO:0000313" key="4">
    <source>
        <dbReference type="EMBL" id="QBC45250.1"/>
    </source>
</evidence>
<dbReference type="RefSeq" id="WP_130107755.1">
    <property type="nucleotide sequence ID" value="NZ_CP025781.1"/>
</dbReference>
<dbReference type="EMBL" id="CP025781">
    <property type="protein sequence ID" value="QBC45250.1"/>
    <property type="molecule type" value="Genomic_DNA"/>
</dbReference>
<dbReference type="InterPro" id="IPR000182">
    <property type="entry name" value="GNAT_dom"/>
</dbReference>
<dbReference type="SUPFAM" id="SSF55729">
    <property type="entry name" value="Acyl-CoA N-acyltransferases (Nat)"/>
    <property type="match status" value="1"/>
</dbReference>
<dbReference type="GO" id="GO:0016747">
    <property type="term" value="F:acyltransferase activity, transferring groups other than amino-acyl groups"/>
    <property type="evidence" value="ECO:0007669"/>
    <property type="project" value="InterPro"/>
</dbReference>
<dbReference type="PANTHER" id="PTHR43877">
    <property type="entry name" value="AMINOALKYLPHOSPHONATE N-ACETYLTRANSFERASE-RELATED-RELATED"/>
    <property type="match status" value="1"/>
</dbReference>
<sequence>MSKWNKFAVSIRGFVPEDADKVSALFRTVYGDCYVYPDVYLPSMICRNNEQQHWYSVVACVEGQIVGHAVLWMHKDCPDSAELALNIVHPSARGMGIATTLGAYLRDYARECGLRTLTIKQVSSHAQSQHLAQTLGFKTTGLLLDYVASPFGNAWRESVVLGCLPLQPSPLPDLPWPSSCRDWLGPIEQNFGTHSIRDFTAAPAPMAVASHEHRIEVTLTDLHPDNVDEVAHMPENRLIYLRMHLDQHTPAAMQQLRRAGFAYAGFMPGPAQGWYGLMQRGYNAHKLELCCPIARKLYQGSLKQPTEILTGARQ</sequence>
<name>A0A7G3GCD5_9NEIS</name>
<dbReference type="Pfam" id="PF00583">
    <property type="entry name" value="Acetyltransf_1"/>
    <property type="match status" value="1"/>
</dbReference>
<evidence type="ECO:0000256" key="2">
    <source>
        <dbReference type="ARBA" id="ARBA00023315"/>
    </source>
</evidence>
<dbReference type="Gene3D" id="3.40.630.30">
    <property type="match status" value="1"/>
</dbReference>
<protein>
    <submittedName>
        <fullName evidence="4">GNAT family N-acetyltransferase</fullName>
    </submittedName>
</protein>
<dbReference type="AlphaFoldDB" id="A0A7G3GCD5"/>
<feature type="domain" description="N-acetyltransferase" evidence="3">
    <location>
        <begin position="9"/>
        <end position="162"/>
    </location>
</feature>
<evidence type="ECO:0000313" key="5">
    <source>
        <dbReference type="Proteomes" id="UP000515917"/>
    </source>
</evidence>
<proteinExistence type="predicted"/>
<dbReference type="InterPro" id="IPR050832">
    <property type="entry name" value="Bact_Acetyltransf"/>
</dbReference>
<evidence type="ECO:0000256" key="1">
    <source>
        <dbReference type="ARBA" id="ARBA00022679"/>
    </source>
</evidence>
<accession>A0A7G3GCD5</accession>
<dbReference type="CDD" id="cd04301">
    <property type="entry name" value="NAT_SF"/>
    <property type="match status" value="1"/>
</dbReference>
<keyword evidence="1 4" id="KW-0808">Transferase</keyword>
<gene>
    <name evidence="4" type="ORF">C1H71_18060</name>
</gene>